<organism evidence="1 2">
    <name type="scientific">Rhizobium halophytocola</name>
    <dbReference type="NCBI Taxonomy" id="735519"/>
    <lineage>
        <taxon>Bacteria</taxon>
        <taxon>Pseudomonadati</taxon>
        <taxon>Pseudomonadota</taxon>
        <taxon>Alphaproteobacteria</taxon>
        <taxon>Hyphomicrobiales</taxon>
        <taxon>Rhizobiaceae</taxon>
        <taxon>Rhizobium/Agrobacterium group</taxon>
        <taxon>Rhizobium</taxon>
    </lineage>
</organism>
<dbReference type="InterPro" id="IPR009097">
    <property type="entry name" value="Cyclic_Pdiesterase"/>
</dbReference>
<dbReference type="EMBL" id="JAGGJU010000009">
    <property type="protein sequence ID" value="MBP1851996.1"/>
    <property type="molecule type" value="Genomic_DNA"/>
</dbReference>
<dbReference type="Proteomes" id="UP000759443">
    <property type="component" value="Unassembled WGS sequence"/>
</dbReference>
<gene>
    <name evidence="1" type="ORF">J2Z17_003448</name>
</gene>
<evidence type="ECO:0000313" key="1">
    <source>
        <dbReference type="EMBL" id="MBP1851996.1"/>
    </source>
</evidence>
<dbReference type="RefSeq" id="WP_209946825.1">
    <property type="nucleotide sequence ID" value="NZ_JAGGJU010000009.1"/>
</dbReference>
<keyword evidence="2" id="KW-1185">Reference proteome</keyword>
<evidence type="ECO:0000313" key="2">
    <source>
        <dbReference type="Proteomes" id="UP000759443"/>
    </source>
</evidence>
<dbReference type="SUPFAM" id="SSF55144">
    <property type="entry name" value="LigT-like"/>
    <property type="match status" value="1"/>
</dbReference>
<protein>
    <recommendedName>
        <fullName evidence="3">2'-5' RNA ligase family protein</fullName>
    </recommendedName>
</protein>
<name>A0ABS4E221_9HYPH</name>
<sequence>MKTRHPFILTARIAEADRQPFDRLRQAHFPPARNFLRAHLTMFHRLPGEYLDRMSACLTKVVAERCAFAADVCGLRHLGAGVAFALESPDLQAVRAELRAAFGPWLGPQDMQTWQPHITVQNKVSRSAADSLHRDLAATFEPHPIRIVGLDLWEYLNGPWRHERTALFADTPQS</sequence>
<comment type="caution">
    <text evidence="1">The sequence shown here is derived from an EMBL/GenBank/DDBJ whole genome shotgun (WGS) entry which is preliminary data.</text>
</comment>
<dbReference type="Gene3D" id="3.90.1140.10">
    <property type="entry name" value="Cyclic phosphodiesterase"/>
    <property type="match status" value="1"/>
</dbReference>
<accession>A0ABS4E221</accession>
<reference evidence="1 2" key="1">
    <citation type="submission" date="2021-03" db="EMBL/GenBank/DDBJ databases">
        <title>Genomic Encyclopedia of Type Strains, Phase IV (KMG-IV): sequencing the most valuable type-strain genomes for metagenomic binning, comparative biology and taxonomic classification.</title>
        <authorList>
            <person name="Goeker M."/>
        </authorList>
    </citation>
    <scope>NUCLEOTIDE SEQUENCE [LARGE SCALE GENOMIC DNA]</scope>
    <source>
        <strain evidence="1 2">DSM 21600</strain>
    </source>
</reference>
<proteinExistence type="predicted"/>
<dbReference type="Pfam" id="PF13563">
    <property type="entry name" value="2_5_RNA_ligase2"/>
    <property type="match status" value="1"/>
</dbReference>
<evidence type="ECO:0008006" key="3">
    <source>
        <dbReference type="Google" id="ProtNLM"/>
    </source>
</evidence>